<reference evidence="2 3" key="1">
    <citation type="journal article" date="2017" name="Nature">
        <title>The Apostasia genome and the evolution of orchids.</title>
        <authorList>
            <person name="Zhang G.Q."/>
            <person name="Liu K.W."/>
            <person name="Li Z."/>
            <person name="Lohaus R."/>
            <person name="Hsiao Y.Y."/>
            <person name="Niu S.C."/>
            <person name="Wang J.Y."/>
            <person name="Lin Y.C."/>
            <person name="Xu Q."/>
            <person name="Chen L.J."/>
            <person name="Yoshida K."/>
            <person name="Fujiwara S."/>
            <person name="Wang Z.W."/>
            <person name="Zhang Y.Q."/>
            <person name="Mitsuda N."/>
            <person name="Wang M."/>
            <person name="Liu G.H."/>
            <person name="Pecoraro L."/>
            <person name="Huang H.X."/>
            <person name="Xiao X.J."/>
            <person name="Lin M."/>
            <person name="Wu X.Y."/>
            <person name="Wu W.L."/>
            <person name="Chen Y.Y."/>
            <person name="Chang S.B."/>
            <person name="Sakamoto S."/>
            <person name="Ohme-Takagi M."/>
            <person name="Yagi M."/>
            <person name="Zeng S.J."/>
            <person name="Shen C.Y."/>
            <person name="Yeh C.M."/>
            <person name="Luo Y.B."/>
            <person name="Tsai W.C."/>
            <person name="Van de Peer Y."/>
            <person name="Liu Z.J."/>
        </authorList>
    </citation>
    <scope>NUCLEOTIDE SEQUENCE [LARGE SCALE GENOMIC DNA]</scope>
    <source>
        <strain evidence="3">cv. Shenzhen</strain>
        <tissue evidence="2">Stem</tissue>
    </source>
</reference>
<gene>
    <name evidence="2" type="ORF">AXF42_Ash020557</name>
</gene>
<keyword evidence="3" id="KW-1185">Reference proteome</keyword>
<dbReference type="SMART" id="SM01373">
    <property type="entry name" value="MAGE"/>
    <property type="match status" value="1"/>
</dbReference>
<dbReference type="Gene3D" id="1.10.10.1210">
    <property type="entry name" value="MAGE homology domain, winged helix WH2 motif"/>
    <property type="match status" value="1"/>
</dbReference>
<organism evidence="2 3">
    <name type="scientific">Apostasia shenzhenica</name>
    <dbReference type="NCBI Taxonomy" id="1088818"/>
    <lineage>
        <taxon>Eukaryota</taxon>
        <taxon>Viridiplantae</taxon>
        <taxon>Streptophyta</taxon>
        <taxon>Embryophyta</taxon>
        <taxon>Tracheophyta</taxon>
        <taxon>Spermatophyta</taxon>
        <taxon>Magnoliopsida</taxon>
        <taxon>Liliopsida</taxon>
        <taxon>Asparagales</taxon>
        <taxon>Orchidaceae</taxon>
        <taxon>Apostasioideae</taxon>
        <taxon>Apostasia</taxon>
    </lineage>
</organism>
<proteinExistence type="predicted"/>
<dbReference type="PANTHER" id="PTHR11736">
    <property type="entry name" value="MELANOMA-ASSOCIATED ANTIGEN MAGE ANTIGEN"/>
    <property type="match status" value="1"/>
</dbReference>
<dbReference type="PANTHER" id="PTHR11736:SF14">
    <property type="entry name" value="NSE3 HOMOLOG, SMC5-SMC6 COMPLEX COMPONENT"/>
    <property type="match status" value="1"/>
</dbReference>
<dbReference type="InterPro" id="IPR041899">
    <property type="entry name" value="MAGE_WH2"/>
</dbReference>
<dbReference type="GO" id="GO:0005634">
    <property type="term" value="C:nucleus"/>
    <property type="evidence" value="ECO:0007669"/>
    <property type="project" value="TreeGrafter"/>
</dbReference>
<dbReference type="Proteomes" id="UP000236161">
    <property type="component" value="Unassembled WGS sequence"/>
</dbReference>
<dbReference type="AlphaFoldDB" id="A0A2I0BCW9"/>
<dbReference type="Gene3D" id="1.10.10.1200">
    <property type="entry name" value="MAGE homology domain, winged helix WH1 motif"/>
    <property type="match status" value="1"/>
</dbReference>
<dbReference type="Pfam" id="PF01454">
    <property type="entry name" value="MAGE"/>
    <property type="match status" value="1"/>
</dbReference>
<sequence>MFLSSAFVSSDPTGKGELLVGFRCVDWNLYSGKASKSVFSVALLGVFVKEQAKLVLFWMASHEELSQINISKEEKDKLVAEVIRYVLFKTHQGFGCPIKREELTQLITKTYRQRSLPALVINEAREKISTVFGYEMKELQRSRASGTRQNCASQQSAAEAKSYVLVSQLPSDIYKKYIEDKGASHIYGFTFVVISIVYLAGGKLSEENLWHHLRRLGLSVSDESHPVFGSTKQKLDLLVQQRFLQKEIANDAGGKVVMYELAERALEESVNDKLKDYIAQVHCLAL</sequence>
<dbReference type="InterPro" id="IPR041898">
    <property type="entry name" value="MAGE_WH1"/>
</dbReference>
<dbReference type="PROSITE" id="PS50838">
    <property type="entry name" value="MAGE"/>
    <property type="match status" value="1"/>
</dbReference>
<evidence type="ECO:0000313" key="2">
    <source>
        <dbReference type="EMBL" id="PKA65627.1"/>
    </source>
</evidence>
<accession>A0A2I0BCW9</accession>
<feature type="domain" description="MAGE" evidence="1">
    <location>
        <begin position="75"/>
        <end position="282"/>
    </location>
</feature>
<dbReference type="InterPro" id="IPR002190">
    <property type="entry name" value="MHD_dom"/>
</dbReference>
<name>A0A2I0BCW9_9ASPA</name>
<dbReference type="OrthoDB" id="205198at2759"/>
<evidence type="ECO:0000259" key="1">
    <source>
        <dbReference type="PROSITE" id="PS50838"/>
    </source>
</evidence>
<protein>
    <recommendedName>
        <fullName evidence="1">MAGE domain-containing protein</fullName>
    </recommendedName>
</protein>
<evidence type="ECO:0000313" key="3">
    <source>
        <dbReference type="Proteomes" id="UP000236161"/>
    </source>
</evidence>
<dbReference type="EMBL" id="KZ451891">
    <property type="protein sequence ID" value="PKA65627.1"/>
    <property type="molecule type" value="Genomic_DNA"/>
</dbReference>
<dbReference type="InterPro" id="IPR037445">
    <property type="entry name" value="MAGE"/>
</dbReference>
<dbReference type="STRING" id="1088818.A0A2I0BCW9"/>